<dbReference type="EMBL" id="BNCK01000001">
    <property type="protein sequence ID" value="GHF81633.1"/>
    <property type="molecule type" value="Genomic_DNA"/>
</dbReference>
<accession>A0A919BE10</accession>
<evidence type="ECO:0000256" key="7">
    <source>
        <dbReference type="PROSITE-ProRule" id="PRU00433"/>
    </source>
</evidence>
<keyword evidence="11" id="KW-1185">Reference proteome</keyword>
<dbReference type="InterPro" id="IPR036909">
    <property type="entry name" value="Cyt_c-like_dom_sf"/>
</dbReference>
<evidence type="ECO:0000313" key="10">
    <source>
        <dbReference type="EMBL" id="GHF81633.1"/>
    </source>
</evidence>
<evidence type="ECO:0000259" key="9">
    <source>
        <dbReference type="PROSITE" id="PS51007"/>
    </source>
</evidence>
<dbReference type="GO" id="GO:0030313">
    <property type="term" value="C:cell envelope"/>
    <property type="evidence" value="ECO:0007669"/>
    <property type="project" value="UniProtKB-SubCell"/>
</dbReference>
<gene>
    <name evidence="10" type="ORF">GCM10017161_06350</name>
</gene>
<evidence type="ECO:0000256" key="3">
    <source>
        <dbReference type="ARBA" id="ARBA00022723"/>
    </source>
</evidence>
<evidence type="ECO:0000256" key="2">
    <source>
        <dbReference type="ARBA" id="ARBA00022617"/>
    </source>
</evidence>
<dbReference type="Pfam" id="PF03150">
    <property type="entry name" value="CCP_MauG"/>
    <property type="match status" value="1"/>
</dbReference>
<sequence>MNKLFIRAAVCSMLAMTAIEAHSQEARGRGVPPRQGPPPQPVETRLQQIISTQGIQPIQTSNFQIPEVSSASVQLGKKLFFSKILGGEQSVACVSCHHPSLGGADALSLSVGVDAIDELDNNADNLLGQGRFNGNAPHPQVPRNAPSIFNIALFEQSLFWDGRVERLRNGAIATPDSEVIDGRRRPDTSLTLDTTLAAAQARFPVTSVEEMRGQFLPSADNHGLRQALTSRLNDDIADISSNWPAEFAAAFGDEQVTTERVYHVIGEYQRSMMFINSPWQRYLQGDSNALTEEQKQGAILFFSPPQQGGAGCAGCHNGNNFSDGRYHLVAFPQVGQGKNNQTDSSNSQDFGRENITNNQADRYHFRTPSLLNIETSAPYGHTGAYATLEQVVEHYNNPTQAINRLFGAINGQAFTENETPYCQLPQIELISSKQQVACQQIFPDAFTNSIEVANYLAAVQRGEITARAPLRARAALSPTQVSQVAQFLRALTDPCTLDKSCLSPWLLDNNDVAHFPDNTPLIAVDQNGNSL</sequence>
<dbReference type="InterPro" id="IPR004852">
    <property type="entry name" value="Di-haem_cyt_c_peroxidsae"/>
</dbReference>
<reference evidence="10" key="1">
    <citation type="journal article" date="2014" name="Int. J. Syst. Evol. Microbiol.">
        <title>Complete genome sequence of Corynebacterium casei LMG S-19264T (=DSM 44701T), isolated from a smear-ripened cheese.</title>
        <authorList>
            <consortium name="US DOE Joint Genome Institute (JGI-PGF)"/>
            <person name="Walter F."/>
            <person name="Albersmeier A."/>
            <person name="Kalinowski J."/>
            <person name="Ruckert C."/>
        </authorList>
    </citation>
    <scope>NUCLEOTIDE SEQUENCE</scope>
    <source>
        <strain evidence="10">KCTC 42731</strain>
    </source>
</reference>
<dbReference type="PANTHER" id="PTHR30600">
    <property type="entry name" value="CYTOCHROME C PEROXIDASE-RELATED"/>
    <property type="match status" value="1"/>
</dbReference>
<keyword evidence="3 7" id="KW-0479">Metal-binding</keyword>
<evidence type="ECO:0000256" key="8">
    <source>
        <dbReference type="SAM" id="SignalP"/>
    </source>
</evidence>
<reference evidence="10" key="2">
    <citation type="submission" date="2020-09" db="EMBL/GenBank/DDBJ databases">
        <authorList>
            <person name="Sun Q."/>
            <person name="Kim S."/>
        </authorList>
    </citation>
    <scope>NUCLEOTIDE SEQUENCE</scope>
    <source>
        <strain evidence="10">KCTC 42731</strain>
    </source>
</reference>
<feature type="chain" id="PRO_5036999526" description="Cytochrome c domain-containing protein" evidence="8">
    <location>
        <begin position="24"/>
        <end position="531"/>
    </location>
</feature>
<evidence type="ECO:0000313" key="11">
    <source>
        <dbReference type="Proteomes" id="UP000623842"/>
    </source>
</evidence>
<evidence type="ECO:0000256" key="1">
    <source>
        <dbReference type="ARBA" id="ARBA00004196"/>
    </source>
</evidence>
<dbReference type="InterPro" id="IPR051395">
    <property type="entry name" value="Cytochrome_c_Peroxidase/MauG"/>
</dbReference>
<evidence type="ECO:0000256" key="4">
    <source>
        <dbReference type="ARBA" id="ARBA00022729"/>
    </source>
</evidence>
<keyword evidence="6 7" id="KW-0408">Iron</keyword>
<dbReference type="Gene3D" id="1.10.760.10">
    <property type="entry name" value="Cytochrome c-like domain"/>
    <property type="match status" value="2"/>
</dbReference>
<feature type="signal peptide" evidence="8">
    <location>
        <begin position="1"/>
        <end position="23"/>
    </location>
</feature>
<comment type="caution">
    <text evidence="10">The sequence shown here is derived from an EMBL/GenBank/DDBJ whole genome shotgun (WGS) entry which is preliminary data.</text>
</comment>
<evidence type="ECO:0000256" key="6">
    <source>
        <dbReference type="ARBA" id="ARBA00023004"/>
    </source>
</evidence>
<proteinExistence type="predicted"/>
<dbReference type="GO" id="GO:0004130">
    <property type="term" value="F:cytochrome-c peroxidase activity"/>
    <property type="evidence" value="ECO:0007669"/>
    <property type="project" value="TreeGrafter"/>
</dbReference>
<name>A0A919BE10_9GAMM</name>
<keyword evidence="5" id="KW-0560">Oxidoreductase</keyword>
<organism evidence="10 11">
    <name type="scientific">Thalassotalea marina</name>
    <dbReference type="NCBI Taxonomy" id="1673741"/>
    <lineage>
        <taxon>Bacteria</taxon>
        <taxon>Pseudomonadati</taxon>
        <taxon>Pseudomonadota</taxon>
        <taxon>Gammaproteobacteria</taxon>
        <taxon>Alteromonadales</taxon>
        <taxon>Colwelliaceae</taxon>
        <taxon>Thalassotalea</taxon>
    </lineage>
</organism>
<dbReference type="GO" id="GO:0009055">
    <property type="term" value="F:electron transfer activity"/>
    <property type="evidence" value="ECO:0007669"/>
    <property type="project" value="InterPro"/>
</dbReference>
<dbReference type="GO" id="GO:0020037">
    <property type="term" value="F:heme binding"/>
    <property type="evidence" value="ECO:0007669"/>
    <property type="project" value="InterPro"/>
</dbReference>
<keyword evidence="2 7" id="KW-0349">Heme</keyword>
<comment type="subcellular location">
    <subcellularLocation>
        <location evidence="1">Cell envelope</location>
    </subcellularLocation>
</comment>
<dbReference type="RefSeq" id="WP_189767250.1">
    <property type="nucleotide sequence ID" value="NZ_BNCK01000001.1"/>
</dbReference>
<dbReference type="Proteomes" id="UP000623842">
    <property type="component" value="Unassembled WGS sequence"/>
</dbReference>
<dbReference type="InterPro" id="IPR009056">
    <property type="entry name" value="Cyt_c-like_dom"/>
</dbReference>
<dbReference type="GO" id="GO:0046872">
    <property type="term" value="F:metal ion binding"/>
    <property type="evidence" value="ECO:0007669"/>
    <property type="project" value="UniProtKB-KW"/>
</dbReference>
<protein>
    <recommendedName>
        <fullName evidence="9">Cytochrome c domain-containing protein</fullName>
    </recommendedName>
</protein>
<dbReference type="PROSITE" id="PS51007">
    <property type="entry name" value="CYTC"/>
    <property type="match status" value="1"/>
</dbReference>
<feature type="domain" description="Cytochrome c" evidence="9">
    <location>
        <begin position="292"/>
        <end position="492"/>
    </location>
</feature>
<keyword evidence="4 8" id="KW-0732">Signal</keyword>
<dbReference type="SUPFAM" id="SSF46626">
    <property type="entry name" value="Cytochrome c"/>
    <property type="match status" value="2"/>
</dbReference>
<evidence type="ECO:0000256" key="5">
    <source>
        <dbReference type="ARBA" id="ARBA00023002"/>
    </source>
</evidence>
<dbReference type="AlphaFoldDB" id="A0A919BE10"/>
<dbReference type="PANTHER" id="PTHR30600:SF10">
    <property type="entry name" value="BLL6722 PROTEIN"/>
    <property type="match status" value="1"/>
</dbReference>